<name>A0AAU7CWG0_9BACT</name>
<dbReference type="KEGG" id="epl:P4G45_15285"/>
<evidence type="ECO:0000313" key="1">
    <source>
        <dbReference type="EMBL" id="XBH09833.1"/>
    </source>
</evidence>
<dbReference type="RefSeq" id="WP_348267342.1">
    <property type="nucleotide sequence ID" value="NZ_CP121194.1"/>
</dbReference>
<dbReference type="EMBL" id="CP121194">
    <property type="protein sequence ID" value="XBH09833.1"/>
    <property type="molecule type" value="Genomic_DNA"/>
</dbReference>
<dbReference type="Gene3D" id="2.20.25.10">
    <property type="match status" value="1"/>
</dbReference>
<accession>A0AAU7CWG0</accession>
<dbReference type="AlphaFoldDB" id="A0AAU7CWG0"/>
<organism evidence="1">
    <name type="scientific">Edaphobacter paludis</name>
    <dbReference type="NCBI Taxonomy" id="3035702"/>
    <lineage>
        <taxon>Bacteria</taxon>
        <taxon>Pseudomonadati</taxon>
        <taxon>Acidobacteriota</taxon>
        <taxon>Terriglobia</taxon>
        <taxon>Terriglobales</taxon>
        <taxon>Acidobacteriaceae</taxon>
        <taxon>Edaphobacter</taxon>
    </lineage>
</organism>
<protein>
    <recommendedName>
        <fullName evidence="2">Trm112 family protein</fullName>
    </recommendedName>
</protein>
<sequence length="54" mass="6003">MSTRPMTPEDLRWIVCPVCHHPLEPGPDSVLCTGCGRRYPFIDGIPVLLADRAL</sequence>
<evidence type="ECO:0008006" key="2">
    <source>
        <dbReference type="Google" id="ProtNLM"/>
    </source>
</evidence>
<proteinExistence type="predicted"/>
<dbReference type="SUPFAM" id="SSF158997">
    <property type="entry name" value="Trm112p-like"/>
    <property type="match status" value="1"/>
</dbReference>
<gene>
    <name evidence="1" type="ORF">P4G45_15285</name>
</gene>
<reference evidence="1" key="1">
    <citation type="submission" date="2023-03" db="EMBL/GenBank/DDBJ databases">
        <title>Edaphobacter sp.</title>
        <authorList>
            <person name="Huber K.J."/>
            <person name="Papendorf J."/>
            <person name="Pilke C."/>
            <person name="Bunk B."/>
            <person name="Sproeer C."/>
            <person name="Pester M."/>
        </authorList>
    </citation>
    <scope>NUCLEOTIDE SEQUENCE</scope>
    <source>
        <strain evidence="1">DSM 109919</strain>
    </source>
</reference>